<evidence type="ECO:0000256" key="12">
    <source>
        <dbReference type="PIRNR" id="PIRNR006105"/>
    </source>
</evidence>
<keyword evidence="9 12" id="KW-0249">Electron transport</keyword>
<evidence type="ECO:0000256" key="4">
    <source>
        <dbReference type="ARBA" id="ARBA00022448"/>
    </source>
</evidence>
<comment type="subunit">
    <text evidence="12">Component of the periplasmic nitrate reductase NapAB complex composed of NapA and NapB.</text>
</comment>
<dbReference type="InterPro" id="IPR036280">
    <property type="entry name" value="Multihaem_cyt_sf"/>
</dbReference>
<dbReference type="EMBL" id="JBBUTH010000001">
    <property type="protein sequence ID" value="MEK8049264.1"/>
    <property type="molecule type" value="Genomic_DNA"/>
</dbReference>
<dbReference type="PANTHER" id="PTHR38604:SF1">
    <property type="entry name" value="PERIPLASMIC NITRATE REDUCTASE, ELECTRON TRANSFER SUBUNIT"/>
    <property type="match status" value="1"/>
</dbReference>
<proteinExistence type="inferred from homology"/>
<name>A0ABU9CEX8_9BURK</name>
<evidence type="ECO:0000256" key="6">
    <source>
        <dbReference type="ARBA" id="ARBA00022723"/>
    </source>
</evidence>
<evidence type="ECO:0000256" key="11">
    <source>
        <dbReference type="ARBA" id="ARBA00031832"/>
    </source>
</evidence>
<evidence type="ECO:0000313" key="15">
    <source>
        <dbReference type="EMBL" id="MEK8049264.1"/>
    </source>
</evidence>
<evidence type="ECO:0000256" key="13">
    <source>
        <dbReference type="SAM" id="MobiDB-lite"/>
    </source>
</evidence>
<protein>
    <recommendedName>
        <fullName evidence="3 12">Periplasmic nitrate reductase, electron transfer subunit</fullName>
    </recommendedName>
    <alternativeName>
        <fullName evidence="11 12">Diheme cytochrome c NapB</fullName>
    </alternativeName>
</protein>
<feature type="region of interest" description="Disordered" evidence="13">
    <location>
        <begin position="41"/>
        <end position="61"/>
    </location>
</feature>
<keyword evidence="16" id="KW-1185">Reference proteome</keyword>
<keyword evidence="10" id="KW-0408">Iron</keyword>
<evidence type="ECO:0000256" key="1">
    <source>
        <dbReference type="ARBA" id="ARBA00004418"/>
    </source>
</evidence>
<evidence type="ECO:0000256" key="9">
    <source>
        <dbReference type="ARBA" id="ARBA00022982"/>
    </source>
</evidence>
<comment type="caution">
    <text evidence="15">The sequence shown here is derived from an EMBL/GenBank/DDBJ whole genome shotgun (WGS) entry which is preliminary data.</text>
</comment>
<sequence length="157" mass="17351">MRLPHFASSVAKLLLATALLAIGAQMAPVHAADAPVKLQGLRGGTPVNQDNPPVGGHQERDRAPMDRDFVQQPPLIPHTTQGYQITKNFNKCMDCHAWQKTKNSGATKVSVTHFKTREGTELDNISPRRYFCTQCHVPQTDAKPLVENTFQRAKGLQ</sequence>
<evidence type="ECO:0000256" key="5">
    <source>
        <dbReference type="ARBA" id="ARBA00022617"/>
    </source>
</evidence>
<keyword evidence="7 14" id="KW-0732">Signal</keyword>
<dbReference type="Gene3D" id="1.10.1130.10">
    <property type="entry name" value="Flavocytochrome C3, Chain A"/>
    <property type="match status" value="1"/>
</dbReference>
<evidence type="ECO:0000313" key="16">
    <source>
        <dbReference type="Proteomes" id="UP001365405"/>
    </source>
</evidence>
<gene>
    <name evidence="15" type="ORF">AACH10_03335</name>
</gene>
<evidence type="ECO:0000256" key="8">
    <source>
        <dbReference type="ARBA" id="ARBA00022764"/>
    </source>
</evidence>
<reference evidence="15 16" key="1">
    <citation type="submission" date="2024-04" db="EMBL/GenBank/DDBJ databases">
        <title>Novel species of the genus Ideonella isolated from streams.</title>
        <authorList>
            <person name="Lu H."/>
        </authorList>
    </citation>
    <scope>NUCLEOTIDE SEQUENCE [LARGE SCALE GENOMIC DNA]</scope>
    <source>
        <strain evidence="15 16">DXS22W</strain>
    </source>
</reference>
<dbReference type="Proteomes" id="UP001365405">
    <property type="component" value="Unassembled WGS sequence"/>
</dbReference>
<dbReference type="PANTHER" id="PTHR38604">
    <property type="entry name" value="PERIPLASMIC NITRATE REDUCTASE, ELECTRON TRANSFER SUBUNIT"/>
    <property type="match status" value="1"/>
</dbReference>
<keyword evidence="8 12" id="KW-0574">Periplasm</keyword>
<evidence type="ECO:0000256" key="14">
    <source>
        <dbReference type="SAM" id="SignalP"/>
    </source>
</evidence>
<comment type="function">
    <text evidence="12">Electron transfer subunit of the periplasmic nitrate reductase complex NapAB.</text>
</comment>
<dbReference type="SUPFAM" id="SSF48695">
    <property type="entry name" value="Multiheme cytochromes"/>
    <property type="match status" value="1"/>
</dbReference>
<comment type="subcellular location">
    <subcellularLocation>
        <location evidence="1 12">Periplasm</location>
    </subcellularLocation>
</comment>
<feature type="chain" id="PRO_5047457047" description="Periplasmic nitrate reductase, electron transfer subunit" evidence="14">
    <location>
        <begin position="32"/>
        <end position="157"/>
    </location>
</feature>
<dbReference type="PIRSF" id="PIRSF006105">
    <property type="entry name" value="NapB"/>
    <property type="match status" value="1"/>
</dbReference>
<dbReference type="Pfam" id="PF03892">
    <property type="entry name" value="NapB"/>
    <property type="match status" value="1"/>
</dbReference>
<comment type="similarity">
    <text evidence="2 12">Belongs to the NapB family.</text>
</comment>
<keyword evidence="5" id="KW-0349">Heme</keyword>
<dbReference type="RefSeq" id="WP_341408935.1">
    <property type="nucleotide sequence ID" value="NZ_JBBUTH010000001.1"/>
</dbReference>
<evidence type="ECO:0000256" key="7">
    <source>
        <dbReference type="ARBA" id="ARBA00022729"/>
    </source>
</evidence>
<accession>A0ABU9CEX8</accession>
<evidence type="ECO:0000256" key="10">
    <source>
        <dbReference type="ARBA" id="ARBA00023004"/>
    </source>
</evidence>
<organism evidence="15 16">
    <name type="scientific">Pseudaquabacterium inlustre</name>
    <dbReference type="NCBI Taxonomy" id="2984192"/>
    <lineage>
        <taxon>Bacteria</taxon>
        <taxon>Pseudomonadati</taxon>
        <taxon>Pseudomonadota</taxon>
        <taxon>Betaproteobacteria</taxon>
        <taxon>Burkholderiales</taxon>
        <taxon>Sphaerotilaceae</taxon>
        <taxon>Pseudaquabacterium</taxon>
    </lineage>
</organism>
<evidence type="ECO:0000256" key="2">
    <source>
        <dbReference type="ARBA" id="ARBA00007368"/>
    </source>
</evidence>
<dbReference type="InterPro" id="IPR005591">
    <property type="entry name" value="NapB"/>
</dbReference>
<evidence type="ECO:0000256" key="3">
    <source>
        <dbReference type="ARBA" id="ARBA00013773"/>
    </source>
</evidence>
<feature type="signal peptide" evidence="14">
    <location>
        <begin position="1"/>
        <end position="31"/>
    </location>
</feature>
<keyword evidence="6" id="KW-0479">Metal-binding</keyword>
<keyword evidence="4 12" id="KW-0813">Transport</keyword>